<feature type="region of interest" description="Disordered" evidence="1">
    <location>
        <begin position="1"/>
        <end position="91"/>
    </location>
</feature>
<organism evidence="2 3">
    <name type="scientific">Brunnivagina elsteri CCALA 953</name>
    <dbReference type="NCBI Taxonomy" id="987040"/>
    <lineage>
        <taxon>Bacteria</taxon>
        <taxon>Bacillati</taxon>
        <taxon>Cyanobacteriota</taxon>
        <taxon>Cyanophyceae</taxon>
        <taxon>Nostocales</taxon>
        <taxon>Calotrichaceae</taxon>
        <taxon>Brunnivagina</taxon>
    </lineage>
</organism>
<reference evidence="2 3" key="1">
    <citation type="submission" date="2017-08" db="EMBL/GenBank/DDBJ databases">
        <title>Draft genome sequence of filamentous cyanobacterium Calothrix elsteri CCALA 953.</title>
        <authorList>
            <person name="Gagunashvili A.N."/>
            <person name="Elster J."/>
            <person name="Andresson O.S."/>
        </authorList>
    </citation>
    <scope>NUCLEOTIDE SEQUENCE [LARGE SCALE GENOMIC DNA]</scope>
    <source>
        <strain evidence="2 3">CCALA 953</strain>
    </source>
</reference>
<evidence type="ECO:0000313" key="3">
    <source>
        <dbReference type="Proteomes" id="UP000218238"/>
    </source>
</evidence>
<comment type="caution">
    <text evidence="2">The sequence shown here is derived from an EMBL/GenBank/DDBJ whole genome shotgun (WGS) entry which is preliminary data.</text>
</comment>
<protein>
    <submittedName>
        <fullName evidence="2">Uncharacterized protein</fullName>
    </submittedName>
</protein>
<feature type="compositionally biased region" description="Polar residues" evidence="1">
    <location>
        <begin position="43"/>
        <end position="55"/>
    </location>
</feature>
<dbReference type="EMBL" id="NTFS01000220">
    <property type="protein sequence ID" value="PAX52597.1"/>
    <property type="molecule type" value="Genomic_DNA"/>
</dbReference>
<dbReference type="Proteomes" id="UP000218238">
    <property type="component" value="Unassembled WGS sequence"/>
</dbReference>
<dbReference type="OrthoDB" id="178184at2"/>
<dbReference type="RefSeq" id="WP_095723086.1">
    <property type="nucleotide sequence ID" value="NZ_NTFS01000220.1"/>
</dbReference>
<proteinExistence type="predicted"/>
<accession>A0A2A2TFM2</accession>
<dbReference type="AlphaFoldDB" id="A0A2A2TFM2"/>
<name>A0A2A2TFM2_9CYAN</name>
<evidence type="ECO:0000256" key="1">
    <source>
        <dbReference type="SAM" id="MobiDB-lite"/>
    </source>
</evidence>
<gene>
    <name evidence="2" type="ORF">CK510_18400</name>
</gene>
<sequence length="222" mass="24351">MAERKRPATRKSSSAVKAIGVKKKQATAKKTVSVTEPIESENKASVINETESTSMDVADEQVTTAATETAATEKTKKTTSTTKATATKKEKLTPENTTLEIASVTQAVNLEKIEEKIEEKTACTPNNSPPATKEMGMFLQDPTLSKLRDNYLFPLDKDYLVGTSSSRFTISDTNEKGEPVFTTPDWSKQEDLSFESFQQNGLVDNPEFHQVNVFAYPLGKSG</sequence>
<evidence type="ECO:0000313" key="2">
    <source>
        <dbReference type="EMBL" id="PAX52597.1"/>
    </source>
</evidence>
<keyword evidence="3" id="KW-1185">Reference proteome</keyword>